<keyword evidence="3" id="KW-1185">Reference proteome</keyword>
<dbReference type="KEGG" id="knv:Pan216_28100"/>
<evidence type="ECO:0000256" key="1">
    <source>
        <dbReference type="SAM" id="Phobius"/>
    </source>
</evidence>
<dbReference type="Proteomes" id="UP000317093">
    <property type="component" value="Chromosome"/>
</dbReference>
<dbReference type="EMBL" id="CP036279">
    <property type="protein sequence ID" value="QDU61945.1"/>
    <property type="molecule type" value="Genomic_DNA"/>
</dbReference>
<dbReference type="AlphaFoldDB" id="A0A518B4P0"/>
<proteinExistence type="predicted"/>
<feature type="transmembrane region" description="Helical" evidence="1">
    <location>
        <begin position="64"/>
        <end position="88"/>
    </location>
</feature>
<keyword evidence="1" id="KW-0812">Transmembrane</keyword>
<gene>
    <name evidence="2" type="ORF">Pan216_28100</name>
</gene>
<accession>A0A518B4P0</accession>
<feature type="transmembrane region" description="Helical" evidence="1">
    <location>
        <begin position="32"/>
        <end position="58"/>
    </location>
</feature>
<keyword evidence="1" id="KW-0472">Membrane</keyword>
<protein>
    <submittedName>
        <fullName evidence="2">Uncharacterized protein</fullName>
    </submittedName>
</protein>
<keyword evidence="1" id="KW-1133">Transmembrane helix</keyword>
<organism evidence="2 3">
    <name type="scientific">Kolteria novifilia</name>
    <dbReference type="NCBI Taxonomy" id="2527975"/>
    <lineage>
        <taxon>Bacteria</taxon>
        <taxon>Pseudomonadati</taxon>
        <taxon>Planctomycetota</taxon>
        <taxon>Planctomycetia</taxon>
        <taxon>Kolteriales</taxon>
        <taxon>Kolteriaceae</taxon>
        <taxon>Kolteria</taxon>
    </lineage>
</organism>
<evidence type="ECO:0000313" key="3">
    <source>
        <dbReference type="Proteomes" id="UP000317093"/>
    </source>
</evidence>
<reference evidence="2 3" key="1">
    <citation type="submission" date="2019-02" db="EMBL/GenBank/DDBJ databases">
        <title>Deep-cultivation of Planctomycetes and their phenomic and genomic characterization uncovers novel biology.</title>
        <authorList>
            <person name="Wiegand S."/>
            <person name="Jogler M."/>
            <person name="Boedeker C."/>
            <person name="Pinto D."/>
            <person name="Vollmers J."/>
            <person name="Rivas-Marin E."/>
            <person name="Kohn T."/>
            <person name="Peeters S.H."/>
            <person name="Heuer A."/>
            <person name="Rast P."/>
            <person name="Oberbeckmann S."/>
            <person name="Bunk B."/>
            <person name="Jeske O."/>
            <person name="Meyerdierks A."/>
            <person name="Storesund J.E."/>
            <person name="Kallscheuer N."/>
            <person name="Luecker S."/>
            <person name="Lage O.M."/>
            <person name="Pohl T."/>
            <person name="Merkel B.J."/>
            <person name="Hornburger P."/>
            <person name="Mueller R.-W."/>
            <person name="Bruemmer F."/>
            <person name="Labrenz M."/>
            <person name="Spormann A.M."/>
            <person name="Op den Camp H."/>
            <person name="Overmann J."/>
            <person name="Amann R."/>
            <person name="Jetten M.S.M."/>
            <person name="Mascher T."/>
            <person name="Medema M.H."/>
            <person name="Devos D.P."/>
            <person name="Kaster A.-K."/>
            <person name="Ovreas L."/>
            <person name="Rohde M."/>
            <person name="Galperin M.Y."/>
            <person name="Jogler C."/>
        </authorList>
    </citation>
    <scope>NUCLEOTIDE SEQUENCE [LARGE SCALE GENOMIC DNA]</scope>
    <source>
        <strain evidence="2 3">Pan216</strain>
    </source>
</reference>
<evidence type="ECO:0000313" key="2">
    <source>
        <dbReference type="EMBL" id="QDU61945.1"/>
    </source>
</evidence>
<name>A0A518B4P0_9BACT</name>
<sequence>MDRRLGDALAIAANAQAIPLIARYAILLIARYAILLIARYAALLIARYAALLIARYAILLIARYAALVCVSAEGAALTGIAVCCSICFNERRIAS</sequence>